<dbReference type="PRINTS" id="PR00598">
    <property type="entry name" value="HTHMARR"/>
</dbReference>
<dbReference type="SUPFAM" id="SSF46785">
    <property type="entry name" value="Winged helix' DNA-binding domain"/>
    <property type="match status" value="1"/>
</dbReference>
<dbReference type="InterPro" id="IPR036388">
    <property type="entry name" value="WH-like_DNA-bd_sf"/>
</dbReference>
<dbReference type="PANTHER" id="PTHR42756:SF1">
    <property type="entry name" value="TRANSCRIPTIONAL REPRESSOR OF EMRAB OPERON"/>
    <property type="match status" value="1"/>
</dbReference>
<dbReference type="InterPro" id="IPR000835">
    <property type="entry name" value="HTH_MarR-typ"/>
</dbReference>
<dbReference type="EMBL" id="BAAAFI010000002">
    <property type="protein sequence ID" value="GAA0877430.1"/>
    <property type="molecule type" value="Genomic_DNA"/>
</dbReference>
<dbReference type="Proteomes" id="UP001500469">
    <property type="component" value="Unassembled WGS sequence"/>
</dbReference>
<evidence type="ECO:0000256" key="1">
    <source>
        <dbReference type="ARBA" id="ARBA00023015"/>
    </source>
</evidence>
<name>A0ABP3Y795_9BACT</name>
<comment type="caution">
    <text evidence="5">The sequence shown here is derived from an EMBL/GenBank/DDBJ whole genome shotgun (WGS) entry which is preliminary data.</text>
</comment>
<dbReference type="Pfam" id="PF01047">
    <property type="entry name" value="MarR"/>
    <property type="match status" value="1"/>
</dbReference>
<proteinExistence type="predicted"/>
<dbReference type="InterPro" id="IPR036390">
    <property type="entry name" value="WH_DNA-bd_sf"/>
</dbReference>
<evidence type="ECO:0000256" key="3">
    <source>
        <dbReference type="ARBA" id="ARBA00023163"/>
    </source>
</evidence>
<keyword evidence="2" id="KW-0238">DNA-binding</keyword>
<keyword evidence="6" id="KW-1185">Reference proteome</keyword>
<evidence type="ECO:0000313" key="5">
    <source>
        <dbReference type="EMBL" id="GAA0877430.1"/>
    </source>
</evidence>
<evidence type="ECO:0000259" key="4">
    <source>
        <dbReference type="PROSITE" id="PS50995"/>
    </source>
</evidence>
<dbReference type="PROSITE" id="PS50995">
    <property type="entry name" value="HTH_MARR_2"/>
    <property type="match status" value="1"/>
</dbReference>
<accession>A0ABP3Y795</accession>
<evidence type="ECO:0000256" key="2">
    <source>
        <dbReference type="ARBA" id="ARBA00023125"/>
    </source>
</evidence>
<dbReference type="PANTHER" id="PTHR42756">
    <property type="entry name" value="TRANSCRIPTIONAL REGULATOR, MARR"/>
    <property type="match status" value="1"/>
</dbReference>
<reference evidence="6" key="1">
    <citation type="journal article" date="2019" name="Int. J. Syst. Evol. Microbiol.">
        <title>The Global Catalogue of Microorganisms (GCM) 10K type strain sequencing project: providing services to taxonomists for standard genome sequencing and annotation.</title>
        <authorList>
            <consortium name="The Broad Institute Genomics Platform"/>
            <consortium name="The Broad Institute Genome Sequencing Center for Infectious Disease"/>
            <person name="Wu L."/>
            <person name="Ma J."/>
        </authorList>
    </citation>
    <scope>NUCLEOTIDE SEQUENCE [LARGE SCALE GENOMIC DNA]</scope>
    <source>
        <strain evidence="6">JCM 16112</strain>
    </source>
</reference>
<dbReference type="Gene3D" id="1.10.10.10">
    <property type="entry name" value="Winged helix-like DNA-binding domain superfamily/Winged helix DNA-binding domain"/>
    <property type="match status" value="1"/>
</dbReference>
<keyword evidence="1" id="KW-0805">Transcription regulation</keyword>
<evidence type="ECO:0000313" key="6">
    <source>
        <dbReference type="Proteomes" id="UP001500469"/>
    </source>
</evidence>
<feature type="domain" description="HTH marR-type" evidence="4">
    <location>
        <begin position="30"/>
        <end position="162"/>
    </location>
</feature>
<organism evidence="5 6">
    <name type="scientific">Algoriphagus jejuensis</name>
    <dbReference type="NCBI Taxonomy" id="419934"/>
    <lineage>
        <taxon>Bacteria</taxon>
        <taxon>Pseudomonadati</taxon>
        <taxon>Bacteroidota</taxon>
        <taxon>Cytophagia</taxon>
        <taxon>Cytophagales</taxon>
        <taxon>Cyclobacteriaceae</taxon>
        <taxon>Algoriphagus</taxon>
    </lineage>
</organism>
<gene>
    <name evidence="5" type="ORF">GCM10009119_03980</name>
</gene>
<protein>
    <recommendedName>
        <fullName evidence="4">HTH marR-type domain-containing protein</fullName>
    </recommendedName>
</protein>
<sequence>MAQNVTQWINMTHARFHRADKNLQKQMKREETVDYHIKSAWHAISRMYNQQAAEEGFTTAIGFVLINIHSKDGTPATKIAPLIGLETRSLTRMLKTMEEKRLIYKKADTQDKRSVRIFLTEEGKEKKERSVNTIRNFNEQVREVVSEKELKTFFGVFEKIQLVIDQVNVNEVNKPIFEL</sequence>
<dbReference type="SMART" id="SM00347">
    <property type="entry name" value="HTH_MARR"/>
    <property type="match status" value="1"/>
</dbReference>
<keyword evidence="3" id="KW-0804">Transcription</keyword>